<sequence length="837" mass="96813">MPDERSYKEKRRRPYPNTLPPRHPKAEVRRNYSSINAPLRYPRNHGGIEASSLFMEWHRNFSTGEVDYERLNLAQRVSSDLPSFISLGISNIKENSPMRNKILKSNEQILRWLDEWVTPEESRGVRRDIPIFSQVKKLVAAEAEKYQNEPTRERKHIQTWWENLKFLRFLLAKGSIGSAMLNRQNGVDVTSIMADIFSNIDLSGIESEKLLARILKLSQGPDLDFSIFPTDIFQEVFDEFQREHILEKALEPKTQTMEVVGDEKEKFIVGELMKEDVRLPSGFRLASNNLYCAFSTGNIPQKHSIQYFDIVYYVNVVNERTGNPMRYKISALEFMPSTIDESTVDEDSRTGWTSGLLSQIRASGVYLVNREKLNDPVWLTTEDDKIKRESGFVVKLENVFAEALCLPDMPVGPHLYDMANGDVEFDNNLVATLVGRAIRDGFFNLLNISTENDHYGSMYTGDHEQLFKRLLKRFKPEKVKLTNYEEMQLGLMQAWILDFPRLIGYLKYHGFAKHTVAGQNEKIFQAFEEIADNVSTKYKNSDLLKLLRKAKQSGDKTGIPAKIESEDLRNLIDRNLTKVMELIRLDKRIPDFIKQGKSDLELMSEFLAMPIFRELSREKAWGADLEVKVLDGHNFRQHLLAESEAISKPIFGYRYYEAGDTFIYHMSRYPRKLKYRVGSSDEYQKVASDIATVMKLEEPIIDRPISNKRFRIVLGLNEGYSKERKVSTAEIENFLGERFVFKSGQIITVNNIPLFSNPFYQEDAIIIEGNIEDIDQVFQLADLTGQERFAVELLDLQEAYMVETRHCQMSDLEFKPEVRTEEMIIEDLARLSEPNSS</sequence>
<reference evidence="2 3" key="1">
    <citation type="journal article" date="2015" name="Nature">
        <title>rRNA introns, odd ribosomes, and small enigmatic genomes across a large radiation of phyla.</title>
        <authorList>
            <person name="Brown C.T."/>
            <person name="Hug L.A."/>
            <person name="Thomas B.C."/>
            <person name="Sharon I."/>
            <person name="Castelle C.J."/>
            <person name="Singh A."/>
            <person name="Wilkins M.J."/>
            <person name="Williams K.H."/>
            <person name="Banfield J.F."/>
        </authorList>
    </citation>
    <scope>NUCLEOTIDE SEQUENCE [LARGE SCALE GENOMIC DNA]</scope>
</reference>
<dbReference type="Proteomes" id="UP000034917">
    <property type="component" value="Unassembled WGS sequence"/>
</dbReference>
<accession>A0A0G0G2B2</accession>
<organism evidence="2 3">
    <name type="scientific">Candidatus Roizmanbacteria bacterium GW2011_GWC2_37_13</name>
    <dbReference type="NCBI Taxonomy" id="1618486"/>
    <lineage>
        <taxon>Bacteria</taxon>
        <taxon>Candidatus Roizmaniibacteriota</taxon>
    </lineage>
</organism>
<name>A0A0G0G2B2_9BACT</name>
<dbReference type="PATRIC" id="fig|1618486.3.peg.737"/>
<evidence type="ECO:0000313" key="3">
    <source>
        <dbReference type="Proteomes" id="UP000034917"/>
    </source>
</evidence>
<evidence type="ECO:0000256" key="1">
    <source>
        <dbReference type="SAM" id="MobiDB-lite"/>
    </source>
</evidence>
<evidence type="ECO:0000313" key="2">
    <source>
        <dbReference type="EMBL" id="KKQ25333.1"/>
    </source>
</evidence>
<feature type="region of interest" description="Disordered" evidence="1">
    <location>
        <begin position="1"/>
        <end position="25"/>
    </location>
</feature>
<gene>
    <name evidence="2" type="ORF">US40_C0009G0039</name>
</gene>
<protein>
    <submittedName>
        <fullName evidence="2">Uncharacterized protein</fullName>
    </submittedName>
</protein>
<dbReference type="AlphaFoldDB" id="A0A0G0G2B2"/>
<proteinExistence type="predicted"/>
<comment type="caution">
    <text evidence="2">The sequence shown here is derived from an EMBL/GenBank/DDBJ whole genome shotgun (WGS) entry which is preliminary data.</text>
</comment>
<dbReference type="EMBL" id="LBSV01000009">
    <property type="protein sequence ID" value="KKQ25333.1"/>
    <property type="molecule type" value="Genomic_DNA"/>
</dbReference>